<feature type="transmembrane region" description="Helical" evidence="6">
    <location>
        <begin position="7"/>
        <end position="30"/>
    </location>
</feature>
<dbReference type="RefSeq" id="WP_026627882.1">
    <property type="nucleotide sequence ID" value="NZ_AP028867.1"/>
</dbReference>
<dbReference type="PANTHER" id="PTHR23513">
    <property type="entry name" value="INTEGRAL MEMBRANE EFFLUX PROTEIN-RELATED"/>
    <property type="match status" value="1"/>
</dbReference>
<feature type="transmembrane region" description="Helical" evidence="6">
    <location>
        <begin position="376"/>
        <end position="393"/>
    </location>
</feature>
<keyword evidence="9" id="KW-1185">Reference proteome</keyword>
<dbReference type="Proteomes" id="UP000297861">
    <property type="component" value="Unassembled WGS sequence"/>
</dbReference>
<comment type="caution">
    <text evidence="8">The sequence shown here is derived from an EMBL/GenBank/DDBJ whole genome shotgun (WGS) entry which is preliminary data.</text>
</comment>
<dbReference type="AlphaFoldDB" id="A0A4Y8L0I7"/>
<proteinExistence type="predicted"/>
<feature type="transmembrane region" description="Helical" evidence="6">
    <location>
        <begin position="253"/>
        <end position="273"/>
    </location>
</feature>
<evidence type="ECO:0000313" key="9">
    <source>
        <dbReference type="Proteomes" id="UP000297861"/>
    </source>
</evidence>
<dbReference type="PANTHER" id="PTHR23513:SF6">
    <property type="entry name" value="MAJOR FACILITATOR SUPERFAMILY ASSOCIATED DOMAIN-CONTAINING PROTEIN"/>
    <property type="match status" value="1"/>
</dbReference>
<feature type="transmembrane region" description="Helical" evidence="6">
    <location>
        <begin position="75"/>
        <end position="94"/>
    </location>
</feature>
<gene>
    <name evidence="8" type="ORF">E2605_11420</name>
</gene>
<accession>A0A4Y8L0I7</accession>
<dbReference type="STRING" id="1121485.GCA_000426485_00630"/>
<dbReference type="EMBL" id="SOML01000006">
    <property type="protein sequence ID" value="TFD96195.1"/>
    <property type="molecule type" value="Genomic_DNA"/>
</dbReference>
<dbReference type="PROSITE" id="PS50850">
    <property type="entry name" value="MFS"/>
    <property type="match status" value="1"/>
</dbReference>
<dbReference type="OrthoDB" id="9775268at2"/>
<name>A0A4Y8L0I7_9BACT</name>
<dbReference type="Gene3D" id="1.20.1250.20">
    <property type="entry name" value="MFS general substrate transporter like domains"/>
    <property type="match status" value="1"/>
</dbReference>
<evidence type="ECO:0000256" key="2">
    <source>
        <dbReference type="ARBA" id="ARBA00022475"/>
    </source>
</evidence>
<protein>
    <submittedName>
        <fullName evidence="8">MFS transporter</fullName>
    </submittedName>
</protein>
<evidence type="ECO:0000256" key="6">
    <source>
        <dbReference type="SAM" id="Phobius"/>
    </source>
</evidence>
<evidence type="ECO:0000259" key="7">
    <source>
        <dbReference type="PROSITE" id="PS50850"/>
    </source>
</evidence>
<feature type="transmembrane region" description="Helical" evidence="6">
    <location>
        <begin position="217"/>
        <end position="241"/>
    </location>
</feature>
<dbReference type="SUPFAM" id="SSF103473">
    <property type="entry name" value="MFS general substrate transporter"/>
    <property type="match status" value="1"/>
</dbReference>
<evidence type="ECO:0000313" key="8">
    <source>
        <dbReference type="EMBL" id="TFD96195.1"/>
    </source>
</evidence>
<keyword evidence="2" id="KW-1003">Cell membrane</keyword>
<evidence type="ECO:0000256" key="5">
    <source>
        <dbReference type="ARBA" id="ARBA00023136"/>
    </source>
</evidence>
<evidence type="ECO:0000256" key="4">
    <source>
        <dbReference type="ARBA" id="ARBA00022989"/>
    </source>
</evidence>
<feature type="transmembrane region" description="Helical" evidence="6">
    <location>
        <begin position="168"/>
        <end position="187"/>
    </location>
</feature>
<keyword evidence="5 6" id="KW-0472">Membrane</keyword>
<reference evidence="8 9" key="1">
    <citation type="submission" date="2019-03" db="EMBL/GenBank/DDBJ databases">
        <title>San Antonio Military Medical Center submission to MRSN (WRAIR), pending publication.</title>
        <authorList>
            <person name="Blyth D.M."/>
            <person name="Mccarthy S.L."/>
            <person name="Schall S.E."/>
            <person name="Stam J.A."/>
            <person name="Ong A.C."/>
            <person name="Mcgann P.T."/>
        </authorList>
    </citation>
    <scope>NUCLEOTIDE SEQUENCE [LARGE SCALE GENOMIC DNA]</scope>
    <source>
        <strain evidence="8 9">MRSN571793</strain>
    </source>
</reference>
<dbReference type="InterPro" id="IPR036259">
    <property type="entry name" value="MFS_trans_sf"/>
</dbReference>
<feature type="domain" description="Major facilitator superfamily (MFS) profile" evidence="7">
    <location>
        <begin position="7"/>
        <end position="397"/>
    </location>
</feature>
<dbReference type="Pfam" id="PF07690">
    <property type="entry name" value="MFS_1"/>
    <property type="match status" value="1"/>
</dbReference>
<evidence type="ECO:0000256" key="1">
    <source>
        <dbReference type="ARBA" id="ARBA00004651"/>
    </source>
</evidence>
<dbReference type="InterPro" id="IPR020846">
    <property type="entry name" value="MFS_dom"/>
</dbReference>
<dbReference type="CDD" id="cd06173">
    <property type="entry name" value="MFS_MefA_like"/>
    <property type="match status" value="1"/>
</dbReference>
<evidence type="ECO:0000256" key="3">
    <source>
        <dbReference type="ARBA" id="ARBA00022692"/>
    </source>
</evidence>
<dbReference type="GO" id="GO:0022857">
    <property type="term" value="F:transmembrane transporter activity"/>
    <property type="evidence" value="ECO:0007669"/>
    <property type="project" value="InterPro"/>
</dbReference>
<feature type="transmembrane region" description="Helical" evidence="6">
    <location>
        <begin position="307"/>
        <end position="331"/>
    </location>
</feature>
<dbReference type="InterPro" id="IPR011701">
    <property type="entry name" value="MFS"/>
</dbReference>
<feature type="transmembrane region" description="Helical" evidence="6">
    <location>
        <begin position="282"/>
        <end position="301"/>
    </location>
</feature>
<comment type="subcellular location">
    <subcellularLocation>
        <location evidence="1">Cell membrane</location>
        <topology evidence="1">Multi-pass membrane protein</topology>
    </subcellularLocation>
</comment>
<sequence>MNNWKKTFAIIWSGQFFSTLTSSIVGYAVVFWLSLHTKSATVLAYAMIASLLPQLVLGLFTGVFVDRWSRKRTMILADSFIAACTGILCLMFYLGKVDVWQIYILLALRSAGSAFHTPAMQASIPLLAPETELMRISGVNQMIYSISSITGPAIAALLINLFDMTYVLMLDVIGAAIACTSLLFVFIPNPEKPENTERNILKEVKVGLHAIFSKRGLAWLFLCEVVVMFFILPISALFPLFTIEYFMGGSYEMSIVEIAWGIGMLLGGALLGIKMMKQFNKVILIAITCIIVGLTFLFSGVLPSNGFIAFAVLTGIGGIAVAIWSGSFTVILQTKIDQSVLGRAFSIYDSLTLMPSIPGLLATGFIAEAIGLTNAFIYSGIAVCMVGVVLFFIPSTVRLGRSTIEIDKIKSDEA</sequence>
<organism evidence="8 9">
    <name type="scientific">Dysgonomonas capnocytophagoides</name>
    <dbReference type="NCBI Taxonomy" id="45254"/>
    <lineage>
        <taxon>Bacteria</taxon>
        <taxon>Pseudomonadati</taxon>
        <taxon>Bacteroidota</taxon>
        <taxon>Bacteroidia</taxon>
        <taxon>Bacteroidales</taxon>
        <taxon>Dysgonomonadaceae</taxon>
        <taxon>Dysgonomonas</taxon>
    </lineage>
</organism>
<dbReference type="GO" id="GO:0005886">
    <property type="term" value="C:plasma membrane"/>
    <property type="evidence" value="ECO:0007669"/>
    <property type="project" value="UniProtKB-SubCell"/>
</dbReference>
<keyword evidence="4 6" id="KW-1133">Transmembrane helix</keyword>
<feature type="transmembrane region" description="Helical" evidence="6">
    <location>
        <begin position="42"/>
        <end position="63"/>
    </location>
</feature>
<keyword evidence="3 6" id="KW-0812">Transmembrane</keyword>
<feature type="transmembrane region" description="Helical" evidence="6">
    <location>
        <begin position="351"/>
        <end position="370"/>
    </location>
</feature>
<feature type="transmembrane region" description="Helical" evidence="6">
    <location>
        <begin position="142"/>
        <end position="162"/>
    </location>
</feature>